<proteinExistence type="predicted"/>
<name>A0A4Y2KA39_ARAVE</name>
<dbReference type="Proteomes" id="UP000499080">
    <property type="component" value="Unassembled WGS sequence"/>
</dbReference>
<dbReference type="EMBL" id="BGPR01004387">
    <property type="protein sequence ID" value="GBM99074.1"/>
    <property type="molecule type" value="Genomic_DNA"/>
</dbReference>
<accession>A0A4Y2KA39</accession>
<protein>
    <submittedName>
        <fullName evidence="2">Uncharacterized protein</fullName>
    </submittedName>
</protein>
<sequence>MLFNDQLSVTKSYIPEENESPRKEPVSLAVANGLILLQAKEVTFRINCKCGSTILIKRIANTVLFLHYFTSLSFPYLLEAFSFIRSMEALQYWLPMATRKFRGQ</sequence>
<feature type="region of interest" description="Disordered" evidence="1">
    <location>
        <begin position="1"/>
        <end position="22"/>
    </location>
</feature>
<reference evidence="2 3" key="1">
    <citation type="journal article" date="2019" name="Sci. Rep.">
        <title>Orb-weaving spider Araneus ventricosus genome elucidates the spidroin gene catalogue.</title>
        <authorList>
            <person name="Kono N."/>
            <person name="Nakamura H."/>
            <person name="Ohtoshi R."/>
            <person name="Moran D.A.P."/>
            <person name="Shinohara A."/>
            <person name="Yoshida Y."/>
            <person name="Fujiwara M."/>
            <person name="Mori M."/>
            <person name="Tomita M."/>
            <person name="Arakawa K."/>
        </authorList>
    </citation>
    <scope>NUCLEOTIDE SEQUENCE [LARGE SCALE GENOMIC DNA]</scope>
</reference>
<evidence type="ECO:0000256" key="1">
    <source>
        <dbReference type="SAM" id="MobiDB-lite"/>
    </source>
</evidence>
<evidence type="ECO:0000313" key="2">
    <source>
        <dbReference type="EMBL" id="GBM99074.1"/>
    </source>
</evidence>
<dbReference type="AlphaFoldDB" id="A0A4Y2KA39"/>
<comment type="caution">
    <text evidence="2">The sequence shown here is derived from an EMBL/GenBank/DDBJ whole genome shotgun (WGS) entry which is preliminary data.</text>
</comment>
<organism evidence="2 3">
    <name type="scientific">Araneus ventricosus</name>
    <name type="common">Orbweaver spider</name>
    <name type="synonym">Epeira ventricosa</name>
    <dbReference type="NCBI Taxonomy" id="182803"/>
    <lineage>
        <taxon>Eukaryota</taxon>
        <taxon>Metazoa</taxon>
        <taxon>Ecdysozoa</taxon>
        <taxon>Arthropoda</taxon>
        <taxon>Chelicerata</taxon>
        <taxon>Arachnida</taxon>
        <taxon>Araneae</taxon>
        <taxon>Araneomorphae</taxon>
        <taxon>Entelegynae</taxon>
        <taxon>Araneoidea</taxon>
        <taxon>Araneidae</taxon>
        <taxon>Araneus</taxon>
    </lineage>
</organism>
<keyword evidence="3" id="KW-1185">Reference proteome</keyword>
<evidence type="ECO:0000313" key="3">
    <source>
        <dbReference type="Proteomes" id="UP000499080"/>
    </source>
</evidence>
<gene>
    <name evidence="2" type="ORF">AVEN_128583_1</name>
</gene>
<feature type="compositionally biased region" description="Polar residues" evidence="1">
    <location>
        <begin position="1"/>
        <end position="11"/>
    </location>
</feature>